<evidence type="ECO:0000256" key="1">
    <source>
        <dbReference type="SAM" id="MobiDB-lite"/>
    </source>
</evidence>
<accession>A0A7C8PS48</accession>
<dbReference type="PANTHER" id="PTHR35391">
    <property type="entry name" value="C2H2-TYPE DOMAIN-CONTAINING PROTEIN-RELATED"/>
    <property type="match status" value="1"/>
</dbReference>
<feature type="compositionally biased region" description="Basic and acidic residues" evidence="1">
    <location>
        <begin position="1"/>
        <end position="21"/>
    </location>
</feature>
<feature type="region of interest" description="Disordered" evidence="1">
    <location>
        <begin position="335"/>
        <end position="363"/>
    </location>
</feature>
<protein>
    <submittedName>
        <fullName evidence="2">Uncharacterized protein</fullName>
    </submittedName>
</protein>
<dbReference type="AlphaFoldDB" id="A0A7C8PS48"/>
<dbReference type="Proteomes" id="UP000297595">
    <property type="component" value="Unassembled WGS sequence"/>
</dbReference>
<dbReference type="PANTHER" id="PTHR35391:SF3">
    <property type="entry name" value="FINGER DOMAIN PROTEIN, PUTATIVE (AFU_ORTHOLOGUE AFUA_8G04300)-RELATED"/>
    <property type="match status" value="1"/>
</dbReference>
<gene>
    <name evidence="2" type="ORF">EYR41_008783</name>
</gene>
<feature type="compositionally biased region" description="Basic and acidic residues" evidence="1">
    <location>
        <begin position="344"/>
        <end position="353"/>
    </location>
</feature>
<reference evidence="2 3" key="1">
    <citation type="submission" date="2019-03" db="EMBL/GenBank/DDBJ databases">
        <title>Nematode-trapping fungi genome.</title>
        <authorList>
            <person name="Vidal-Diez De Ulzurrun G."/>
        </authorList>
    </citation>
    <scope>NUCLEOTIDE SEQUENCE [LARGE SCALE GENOMIC DNA]</scope>
    <source>
        <strain evidence="2 3">TWF154</strain>
    </source>
</reference>
<comment type="caution">
    <text evidence="2">The sequence shown here is derived from an EMBL/GenBank/DDBJ whole genome shotgun (WGS) entry which is preliminary data.</text>
</comment>
<feature type="region of interest" description="Disordered" evidence="1">
    <location>
        <begin position="572"/>
        <end position="613"/>
    </location>
</feature>
<name>A0A7C8PS48_ORBOL</name>
<feature type="region of interest" description="Disordered" evidence="1">
    <location>
        <begin position="1"/>
        <end position="37"/>
    </location>
</feature>
<evidence type="ECO:0000313" key="2">
    <source>
        <dbReference type="EMBL" id="TGJ67213.1"/>
    </source>
</evidence>
<dbReference type="EMBL" id="SOZJ01000005">
    <property type="protein sequence ID" value="TGJ67213.1"/>
    <property type="molecule type" value="Genomic_DNA"/>
</dbReference>
<feature type="compositionally biased region" description="Polar residues" evidence="1">
    <location>
        <begin position="26"/>
        <end position="37"/>
    </location>
</feature>
<organism evidence="2 3">
    <name type="scientific">Orbilia oligospora</name>
    <name type="common">Nematode-trapping fungus</name>
    <name type="synonym">Arthrobotrys oligospora</name>
    <dbReference type="NCBI Taxonomy" id="2813651"/>
    <lineage>
        <taxon>Eukaryota</taxon>
        <taxon>Fungi</taxon>
        <taxon>Dikarya</taxon>
        <taxon>Ascomycota</taxon>
        <taxon>Pezizomycotina</taxon>
        <taxon>Orbiliomycetes</taxon>
        <taxon>Orbiliales</taxon>
        <taxon>Orbiliaceae</taxon>
        <taxon>Orbilia</taxon>
    </lineage>
</organism>
<feature type="compositionally biased region" description="Polar residues" evidence="1">
    <location>
        <begin position="586"/>
        <end position="599"/>
    </location>
</feature>
<proteinExistence type="predicted"/>
<evidence type="ECO:0000313" key="3">
    <source>
        <dbReference type="Proteomes" id="UP000297595"/>
    </source>
</evidence>
<sequence length="768" mass="88346">MSSYHPQDDQEVRDEDFHSNDELPPTKSSTRVSTKVPTTGEASEYLFSFIEDQSVWSEGRDGNTNTGGVLADAVDLICDIVDSVLDIPEIESAAELEEIQVKFDLWADGVEATTGRLERVIKGLSGLKESIFMMWLVFFRYLTKDKTSEFYDTVVRDHVCRIFALTEKIQYSYHVTLGGEFLEGAEDLLGDNYHGFESHSNLHADVQSFIEKFREFQERLSRIAPFIMNALRDIEQDEESCSLNGDEDEEIIDWTALRNYYYKVVKELKPESWYRNGIQELFPDIDNDLLDMIAQRLSEFHRVFRTQTSVREAESSHYFFAAKARRVPRKTRIPVIDTASDSSRSTDEPEDRPQVPPPPQGFSIEAFRCQTCDTMVWGMDTPEKWRKHVLSDIAPYICTFTNCEERTVYESKMEWMAHEVKSHRLITKWKCAFDLCKEKDDDAFNCEQKLMDHLIADHNIKYDSHDSEIQDLLNSSRNVGLDPNLSVCRICQQKLPNLISHLASHIGRHLEDLALSALFQWDDSKHTDVPTEFDPDQSLQNTVPELQDEHFADHAKDLDSVLKRPTGNFFPGQKSQKGWNCPPSPQWNSQKPKLKSTYQVPPAPFSPRDETIRDTTSRSPIITQPRTQSSIADETCGETQYFACPFYVIGHPNFQCTSAQAETQRFSGSKTLGYLRHHIKTNHSLLFSRETLDLIANPHAVTWIEIFQQLFPNWPSTIPAPSPWTNRASVYDSLRPPLNTLVFNGKEVDKLERYLYTLFGLERPAPIR</sequence>